<dbReference type="EMBL" id="CAJRST010014446">
    <property type="protein sequence ID" value="CAG5929217.1"/>
    <property type="molecule type" value="Genomic_DNA"/>
</dbReference>
<feature type="region of interest" description="Disordered" evidence="1">
    <location>
        <begin position="1"/>
        <end position="26"/>
    </location>
</feature>
<sequence>MAAELHPRSGKLIGLSNSNRTARRNQPVQEFNHGLVLSKEPLRDRDVFTVRIDKKRLRERRWWDEPGSARPSARSEGGCFCQAGFGGTDGRPHGCPGVGVTLPGKPVARRCGQGKRPAC</sequence>
<evidence type="ECO:0000313" key="3">
    <source>
        <dbReference type="EMBL" id="CAG5929217.1"/>
    </source>
</evidence>
<reference evidence="3" key="1">
    <citation type="submission" date="2021-05" db="EMBL/GenBank/DDBJ databases">
        <authorList>
            <person name="Tigano A."/>
        </authorList>
    </citation>
    <scope>NUCLEOTIDE SEQUENCE</scope>
</reference>
<evidence type="ECO:0000256" key="1">
    <source>
        <dbReference type="SAM" id="MobiDB-lite"/>
    </source>
</evidence>
<dbReference type="PROSITE" id="PS51065">
    <property type="entry name" value="NHR"/>
    <property type="match status" value="1"/>
</dbReference>
<dbReference type="OrthoDB" id="49113at2759"/>
<comment type="caution">
    <text evidence="3">The sequence shown here is derived from an EMBL/GenBank/DDBJ whole genome shotgun (WGS) entry which is preliminary data.</text>
</comment>
<dbReference type="Pfam" id="PF07177">
    <property type="entry name" value="Neuralized"/>
    <property type="match status" value="1"/>
</dbReference>
<dbReference type="Gene3D" id="2.60.120.920">
    <property type="match status" value="1"/>
</dbReference>
<accession>A0A8S4BBJ2</accession>
<keyword evidence="4" id="KW-1185">Reference proteome</keyword>
<dbReference type="GO" id="GO:0061630">
    <property type="term" value="F:ubiquitin protein ligase activity"/>
    <property type="evidence" value="ECO:0007669"/>
    <property type="project" value="TreeGrafter"/>
</dbReference>
<evidence type="ECO:0000259" key="2">
    <source>
        <dbReference type="PROSITE" id="PS51065"/>
    </source>
</evidence>
<proteinExistence type="predicted"/>
<gene>
    <name evidence="3" type="ORF">MMEN_LOCUS12864</name>
</gene>
<dbReference type="SMART" id="SM00588">
    <property type="entry name" value="NEUZ"/>
    <property type="match status" value="1"/>
</dbReference>
<feature type="domain" description="NHR" evidence="2">
    <location>
        <begin position="2"/>
        <end position="119"/>
    </location>
</feature>
<feature type="compositionally biased region" description="Polar residues" evidence="1">
    <location>
        <begin position="15"/>
        <end position="26"/>
    </location>
</feature>
<dbReference type="PANTHER" id="PTHR12429:SF14">
    <property type="entry name" value="NEURALIZED-LIKE PROTEIN 4"/>
    <property type="match status" value="1"/>
</dbReference>
<dbReference type="InterPro" id="IPR043136">
    <property type="entry name" value="B30.2/SPRY_sf"/>
</dbReference>
<dbReference type="Proteomes" id="UP000677803">
    <property type="component" value="Unassembled WGS sequence"/>
</dbReference>
<dbReference type="InterPro" id="IPR006573">
    <property type="entry name" value="NHR_dom"/>
</dbReference>
<dbReference type="PANTHER" id="PTHR12429">
    <property type="entry name" value="NEURALIZED"/>
    <property type="match status" value="1"/>
</dbReference>
<name>A0A8S4BBJ2_9TELE</name>
<protein>
    <submittedName>
        <fullName evidence="3">(Atlantic silverside) hypothetical protein</fullName>
    </submittedName>
</protein>
<dbReference type="InterPro" id="IPR037962">
    <property type="entry name" value="Neuralized"/>
</dbReference>
<organism evidence="3 4">
    <name type="scientific">Menidia menidia</name>
    <name type="common">Atlantic silverside</name>
    <dbReference type="NCBI Taxonomy" id="238744"/>
    <lineage>
        <taxon>Eukaryota</taxon>
        <taxon>Metazoa</taxon>
        <taxon>Chordata</taxon>
        <taxon>Craniata</taxon>
        <taxon>Vertebrata</taxon>
        <taxon>Euteleostomi</taxon>
        <taxon>Actinopterygii</taxon>
        <taxon>Neopterygii</taxon>
        <taxon>Teleostei</taxon>
        <taxon>Neoteleostei</taxon>
        <taxon>Acanthomorphata</taxon>
        <taxon>Ovalentaria</taxon>
        <taxon>Atherinomorphae</taxon>
        <taxon>Atheriniformes</taxon>
        <taxon>Atherinopsidae</taxon>
        <taxon>Menidiinae</taxon>
        <taxon>Menidia</taxon>
    </lineage>
</organism>
<evidence type="ECO:0000313" key="4">
    <source>
        <dbReference type="Proteomes" id="UP000677803"/>
    </source>
</evidence>
<dbReference type="AlphaFoldDB" id="A0A8S4BBJ2"/>